<dbReference type="GO" id="GO:0003700">
    <property type="term" value="F:DNA-binding transcription factor activity"/>
    <property type="evidence" value="ECO:0007669"/>
    <property type="project" value="TreeGrafter"/>
</dbReference>
<evidence type="ECO:0000313" key="4">
    <source>
        <dbReference type="EMBL" id="GEK54055.1"/>
    </source>
</evidence>
<dbReference type="EMBL" id="BJUM01000007">
    <property type="protein sequence ID" value="GEK54055.1"/>
    <property type="molecule type" value="Genomic_DNA"/>
</dbReference>
<organism evidence="4 5">
    <name type="scientific">Pseudoalteromonas espejiana</name>
    <dbReference type="NCBI Taxonomy" id="28107"/>
    <lineage>
        <taxon>Bacteria</taxon>
        <taxon>Pseudomonadati</taxon>
        <taxon>Pseudomonadota</taxon>
        <taxon>Gammaproteobacteria</taxon>
        <taxon>Alteromonadales</taxon>
        <taxon>Pseudoalteromonadaceae</taxon>
        <taxon>Pseudoalteromonas</taxon>
    </lineage>
</organism>
<dbReference type="SUPFAM" id="SSF46689">
    <property type="entry name" value="Homeodomain-like"/>
    <property type="match status" value="1"/>
</dbReference>
<dbReference type="InterPro" id="IPR009057">
    <property type="entry name" value="Homeodomain-like_sf"/>
</dbReference>
<dbReference type="PANTHER" id="PTHR30055">
    <property type="entry name" value="HTH-TYPE TRANSCRIPTIONAL REGULATOR RUTR"/>
    <property type="match status" value="1"/>
</dbReference>
<dbReference type="Pfam" id="PF14246">
    <property type="entry name" value="TetR_C_7"/>
    <property type="match status" value="1"/>
</dbReference>
<dbReference type="AlphaFoldDB" id="A0A510XSU1"/>
<name>A0A510XSU1_9GAMM</name>
<dbReference type="PROSITE" id="PS50977">
    <property type="entry name" value="HTH_TETR_2"/>
    <property type="match status" value="1"/>
</dbReference>
<dbReference type="InterPro" id="IPR039536">
    <property type="entry name" value="TetR_C_Proteobacteria"/>
</dbReference>
<evidence type="ECO:0000259" key="3">
    <source>
        <dbReference type="PROSITE" id="PS50977"/>
    </source>
</evidence>
<protein>
    <submittedName>
        <fullName evidence="4">TetR family transcriptional regulator</fullName>
    </submittedName>
</protein>
<dbReference type="Gene3D" id="1.10.357.10">
    <property type="entry name" value="Tetracycline Repressor, domain 2"/>
    <property type="match status" value="1"/>
</dbReference>
<comment type="caution">
    <text evidence="4">The sequence shown here is derived from an EMBL/GenBank/DDBJ whole genome shotgun (WGS) entry which is preliminary data.</text>
</comment>
<feature type="domain" description="HTH tetR-type" evidence="3">
    <location>
        <begin position="16"/>
        <end position="76"/>
    </location>
</feature>
<keyword evidence="5" id="KW-1185">Reference proteome</keyword>
<evidence type="ECO:0000313" key="5">
    <source>
        <dbReference type="Proteomes" id="UP000321419"/>
    </source>
</evidence>
<reference evidence="4 5" key="1">
    <citation type="submission" date="2019-07" db="EMBL/GenBank/DDBJ databases">
        <title>Whole genome shotgun sequence of Pseudoalteromonas espejiana NBRC 102222.</title>
        <authorList>
            <person name="Hosoyama A."/>
            <person name="Uohara A."/>
            <person name="Ohji S."/>
            <person name="Ichikawa N."/>
        </authorList>
    </citation>
    <scope>NUCLEOTIDE SEQUENCE [LARGE SCALE GENOMIC DNA]</scope>
    <source>
        <strain evidence="4 5">NBRC 102222</strain>
    </source>
</reference>
<dbReference type="InterPro" id="IPR050109">
    <property type="entry name" value="HTH-type_TetR-like_transc_reg"/>
</dbReference>
<dbReference type="OrthoDB" id="8535430at2"/>
<dbReference type="RefSeq" id="WP_089348461.1">
    <property type="nucleotide sequence ID" value="NZ_BJUM01000007.1"/>
</dbReference>
<dbReference type="PRINTS" id="PR00455">
    <property type="entry name" value="HTHTETR"/>
</dbReference>
<dbReference type="Gene3D" id="1.10.10.60">
    <property type="entry name" value="Homeodomain-like"/>
    <property type="match status" value="1"/>
</dbReference>
<evidence type="ECO:0000256" key="2">
    <source>
        <dbReference type="PROSITE-ProRule" id="PRU00335"/>
    </source>
</evidence>
<dbReference type="Proteomes" id="UP000321419">
    <property type="component" value="Unassembled WGS sequence"/>
</dbReference>
<sequence>MAKELNATSPSELELTAKARTVLKAARKIFLTHGFNGATTDMIQREAGVSKSTVYAHFSTKETLFLAVIKSECEIFTASIHNISFEPGNLTENLRHLAYAYLEVALSESAVALYREVVAQAPRFPALGHMFYNSGPLVVKNKVAKYLEDAVTSGELDFKGLEIDEATGAFVALMRSELQLMHLTHPDKPITKTSIDRWIEIAIDFLVRSYGTHNTKNA</sequence>
<proteinExistence type="predicted"/>
<evidence type="ECO:0000256" key="1">
    <source>
        <dbReference type="ARBA" id="ARBA00023125"/>
    </source>
</evidence>
<feature type="DNA-binding region" description="H-T-H motif" evidence="2">
    <location>
        <begin position="39"/>
        <end position="58"/>
    </location>
</feature>
<dbReference type="InterPro" id="IPR001647">
    <property type="entry name" value="HTH_TetR"/>
</dbReference>
<dbReference type="Pfam" id="PF00440">
    <property type="entry name" value="TetR_N"/>
    <property type="match status" value="1"/>
</dbReference>
<dbReference type="PANTHER" id="PTHR30055:SF146">
    <property type="entry name" value="HTH-TYPE TRANSCRIPTIONAL DUAL REGULATOR CECR"/>
    <property type="match status" value="1"/>
</dbReference>
<dbReference type="GO" id="GO:0000976">
    <property type="term" value="F:transcription cis-regulatory region binding"/>
    <property type="evidence" value="ECO:0007669"/>
    <property type="project" value="TreeGrafter"/>
</dbReference>
<gene>
    <name evidence="4" type="ORF">PES01_09000</name>
</gene>
<accession>A0A510XSU1</accession>
<dbReference type="InterPro" id="IPR036271">
    <property type="entry name" value="Tet_transcr_reg_TetR-rel_C_sf"/>
</dbReference>
<keyword evidence="1 2" id="KW-0238">DNA-binding</keyword>
<dbReference type="SUPFAM" id="SSF48498">
    <property type="entry name" value="Tetracyclin repressor-like, C-terminal domain"/>
    <property type="match status" value="1"/>
</dbReference>